<organism evidence="2 3">
    <name type="scientific">Cymbomonas tetramitiformis</name>
    <dbReference type="NCBI Taxonomy" id="36881"/>
    <lineage>
        <taxon>Eukaryota</taxon>
        <taxon>Viridiplantae</taxon>
        <taxon>Chlorophyta</taxon>
        <taxon>Pyramimonadophyceae</taxon>
        <taxon>Pyramimonadales</taxon>
        <taxon>Pyramimonadaceae</taxon>
        <taxon>Cymbomonas</taxon>
    </lineage>
</organism>
<evidence type="ECO:0000313" key="3">
    <source>
        <dbReference type="Proteomes" id="UP001190700"/>
    </source>
</evidence>
<evidence type="ECO:0000256" key="1">
    <source>
        <dbReference type="SAM" id="MobiDB-lite"/>
    </source>
</evidence>
<keyword evidence="3" id="KW-1185">Reference proteome</keyword>
<name>A0AAE0BU00_9CHLO</name>
<reference evidence="2 3" key="1">
    <citation type="journal article" date="2015" name="Genome Biol. Evol.">
        <title>Comparative Genomics of a Bacterivorous Green Alga Reveals Evolutionary Causalities and Consequences of Phago-Mixotrophic Mode of Nutrition.</title>
        <authorList>
            <person name="Burns J.A."/>
            <person name="Paasch A."/>
            <person name="Narechania A."/>
            <person name="Kim E."/>
        </authorList>
    </citation>
    <scope>NUCLEOTIDE SEQUENCE [LARGE SCALE GENOMIC DNA]</scope>
    <source>
        <strain evidence="2 3">PLY_AMNH</strain>
    </source>
</reference>
<proteinExistence type="predicted"/>
<sequence>MVAVRRFSQHSTAGASRTTRAHQPASTLELQKRGASIGITRDASGFVRNRNGGIALRARKTRSLAYCSQEFEALSPVRVCNAATGEECELTSLIGQEDKVAVVPFLTQFGDFDSFEICQRLNPYVRLPQPLTNL</sequence>
<dbReference type="AlphaFoldDB" id="A0AAE0BU00"/>
<comment type="caution">
    <text evidence="2">The sequence shown here is derived from an EMBL/GenBank/DDBJ whole genome shotgun (WGS) entry which is preliminary data.</text>
</comment>
<accession>A0AAE0BU00</accession>
<feature type="region of interest" description="Disordered" evidence="1">
    <location>
        <begin position="1"/>
        <end position="27"/>
    </location>
</feature>
<protein>
    <submittedName>
        <fullName evidence="2">Uncharacterized protein</fullName>
    </submittedName>
</protein>
<gene>
    <name evidence="2" type="ORF">CYMTET_48221</name>
</gene>
<feature type="compositionally biased region" description="Polar residues" evidence="1">
    <location>
        <begin position="9"/>
        <end position="18"/>
    </location>
</feature>
<dbReference type="Proteomes" id="UP001190700">
    <property type="component" value="Unassembled WGS sequence"/>
</dbReference>
<evidence type="ECO:0000313" key="2">
    <source>
        <dbReference type="EMBL" id="KAK3242069.1"/>
    </source>
</evidence>
<dbReference type="EMBL" id="LGRX02033245">
    <property type="protein sequence ID" value="KAK3242069.1"/>
    <property type="molecule type" value="Genomic_DNA"/>
</dbReference>